<name>A0A124GWH6_9ACTN</name>
<evidence type="ECO:0000313" key="2">
    <source>
        <dbReference type="Proteomes" id="UP000054024"/>
    </source>
</evidence>
<keyword evidence="2" id="KW-1185">Reference proteome</keyword>
<dbReference type="Proteomes" id="UP000054024">
    <property type="component" value="Unassembled WGS sequence"/>
</dbReference>
<accession>A0A124GWH6</accession>
<dbReference type="AlphaFoldDB" id="A0A124GWH6"/>
<organism evidence="1 2">
    <name type="scientific">Streptomyces curacoi</name>
    <dbReference type="NCBI Taxonomy" id="146536"/>
    <lineage>
        <taxon>Bacteria</taxon>
        <taxon>Bacillati</taxon>
        <taxon>Actinomycetota</taxon>
        <taxon>Actinomycetes</taxon>
        <taxon>Kitasatosporales</taxon>
        <taxon>Streptomycetaceae</taxon>
        <taxon>Streptomyces</taxon>
    </lineage>
</organism>
<gene>
    <name evidence="1" type="ORF">AQI70_30230</name>
</gene>
<comment type="caution">
    <text evidence="1">The sequence shown here is derived from an EMBL/GenBank/DDBJ whole genome shotgun (WGS) entry which is preliminary data.</text>
</comment>
<evidence type="ECO:0000313" key="1">
    <source>
        <dbReference type="EMBL" id="KUM69918.1"/>
    </source>
</evidence>
<protein>
    <submittedName>
        <fullName evidence="1">Uncharacterized protein</fullName>
    </submittedName>
</protein>
<reference evidence="1 2" key="1">
    <citation type="submission" date="2015-10" db="EMBL/GenBank/DDBJ databases">
        <title>Draft genome sequence of Streptomyces curacoi DSM 40107, type strain for the species Streptomyces curacoi.</title>
        <authorList>
            <person name="Ruckert C."/>
            <person name="Winkler A."/>
            <person name="Kalinowski J."/>
            <person name="Kampfer P."/>
            <person name="Glaeser S."/>
        </authorList>
    </citation>
    <scope>NUCLEOTIDE SEQUENCE [LARGE SCALE GENOMIC DNA]</scope>
    <source>
        <strain evidence="1 2">DSM 40107</strain>
    </source>
</reference>
<proteinExistence type="predicted"/>
<sequence>MQSTYIAGQEVVLDDAPIFGPVDVDDGVVVIVQELGPVRGFSAAEVWGCLVSDHLCWHA</sequence>
<dbReference type="EMBL" id="LMWJ01000025">
    <property type="protein sequence ID" value="KUM69918.1"/>
    <property type="molecule type" value="Genomic_DNA"/>
</dbReference>